<accession>A0ABT0ZHE7</accession>
<evidence type="ECO:0000313" key="6">
    <source>
        <dbReference type="Proteomes" id="UP001523219"/>
    </source>
</evidence>
<gene>
    <name evidence="5" type="ORF">NGF19_19575</name>
</gene>
<evidence type="ECO:0000256" key="1">
    <source>
        <dbReference type="ARBA" id="ARBA00004255"/>
    </source>
</evidence>
<sequence length="217" mass="22276">MGAGLTVGERIVLLGLDERDGTPREQLRVGCAVAAAPLLRLVLSGAVVERDGRLIAGQPPAADEPLASLMMGRIRQHPEAKPQAWLLAVRDQAVTATYAALLAKGLVRREGRKVLGAFGSYRYPVTDPSVPAALRGELAAVVLTETSPTQETAELIALLHHAGLHGLALPDADPAKTAPHMAEVAAGLGPVETVGRAISAALAAVTVLLAAVPGVVG</sequence>
<dbReference type="InterPro" id="IPR008628">
    <property type="entry name" value="GPP34-like"/>
</dbReference>
<name>A0ABT0ZHE7_9ACTN</name>
<reference evidence="5 6" key="1">
    <citation type="submission" date="2022-05" db="EMBL/GenBank/DDBJ databases">
        <title>Streptomyces sp. nov. RY43-2 isolated from soil of a peat swamp forest.</title>
        <authorList>
            <person name="Kanchanasin P."/>
            <person name="Tanasupawat S."/>
            <person name="Phongsopitanun W."/>
        </authorList>
    </citation>
    <scope>NUCLEOTIDE SEQUENCE [LARGE SCALE GENOMIC DNA]</scope>
    <source>
        <strain evidence="5 6">RY43-2</strain>
    </source>
</reference>
<organism evidence="5 6">
    <name type="scientific">Streptomyces macrolidinus</name>
    <dbReference type="NCBI Taxonomy" id="2952607"/>
    <lineage>
        <taxon>Bacteria</taxon>
        <taxon>Bacillati</taxon>
        <taxon>Actinomycetota</taxon>
        <taxon>Actinomycetes</taxon>
        <taxon>Kitasatosporales</taxon>
        <taxon>Streptomycetaceae</taxon>
        <taxon>Streptomyces</taxon>
    </lineage>
</organism>
<evidence type="ECO:0000256" key="3">
    <source>
        <dbReference type="ARBA" id="ARBA00023121"/>
    </source>
</evidence>
<keyword evidence="3" id="KW-0446">Lipid-binding</keyword>
<dbReference type="Proteomes" id="UP001523219">
    <property type="component" value="Unassembled WGS sequence"/>
</dbReference>
<keyword evidence="2" id="KW-0333">Golgi apparatus</keyword>
<evidence type="ECO:0000313" key="5">
    <source>
        <dbReference type="EMBL" id="MCN9242972.1"/>
    </source>
</evidence>
<keyword evidence="6" id="KW-1185">Reference proteome</keyword>
<dbReference type="Pfam" id="PF05719">
    <property type="entry name" value="GPP34"/>
    <property type="match status" value="1"/>
</dbReference>
<protein>
    <submittedName>
        <fullName evidence="5">GPP34 family phosphoprotein</fullName>
    </submittedName>
</protein>
<dbReference type="EMBL" id="JAMWMR010000017">
    <property type="protein sequence ID" value="MCN9242972.1"/>
    <property type="molecule type" value="Genomic_DNA"/>
</dbReference>
<evidence type="ECO:0000256" key="4">
    <source>
        <dbReference type="ARBA" id="ARBA00023136"/>
    </source>
</evidence>
<comment type="subcellular location">
    <subcellularLocation>
        <location evidence="1">Golgi apparatus membrane</location>
        <topology evidence="1">Peripheral membrane protein</topology>
        <orientation evidence="1">Cytoplasmic side</orientation>
    </subcellularLocation>
</comment>
<dbReference type="InterPro" id="IPR038261">
    <property type="entry name" value="GPP34-like_sf"/>
</dbReference>
<dbReference type="RefSeq" id="WP_252426299.1">
    <property type="nucleotide sequence ID" value="NZ_JAMWMR010000017.1"/>
</dbReference>
<evidence type="ECO:0000256" key="2">
    <source>
        <dbReference type="ARBA" id="ARBA00023034"/>
    </source>
</evidence>
<comment type="caution">
    <text evidence="5">The sequence shown here is derived from an EMBL/GenBank/DDBJ whole genome shotgun (WGS) entry which is preliminary data.</text>
</comment>
<proteinExistence type="predicted"/>
<keyword evidence="4" id="KW-0472">Membrane</keyword>
<dbReference type="Gene3D" id="1.10.3630.10">
    <property type="entry name" value="yeast vps74-n-term truncation variant domain like"/>
    <property type="match status" value="1"/>
</dbReference>